<dbReference type="EMBL" id="AUZJ01000061">
    <property type="protein sequence ID" value="ERF59733.1"/>
    <property type="molecule type" value="Genomic_DNA"/>
</dbReference>
<keyword evidence="6 7" id="KW-0238">DNA-binding</keyword>
<protein>
    <recommendedName>
        <fullName evidence="7">Endonuclease MutS2</fullName>
        <ecNumber evidence="7">3.1.-.-</ecNumber>
    </recommendedName>
    <alternativeName>
        <fullName evidence="7">Ribosome-associated protein quality control-upstream factor</fullName>
        <shortName evidence="7">RQC-upstream factor</shortName>
        <shortName evidence="7">RqcU</shortName>
        <ecNumber evidence="7">3.6.4.-</ecNumber>
    </alternativeName>
</protein>
<keyword evidence="2 7" id="KW-0547">Nucleotide-binding</keyword>
<dbReference type="Proteomes" id="UP000016646">
    <property type="component" value="Unassembled WGS sequence"/>
</dbReference>
<dbReference type="GO" id="GO:0045910">
    <property type="term" value="P:negative regulation of DNA recombination"/>
    <property type="evidence" value="ECO:0007669"/>
    <property type="project" value="InterPro"/>
</dbReference>
<dbReference type="SUPFAM" id="SSF48334">
    <property type="entry name" value="DNA repair protein MutS, domain III"/>
    <property type="match status" value="1"/>
</dbReference>
<dbReference type="PROSITE" id="PS00486">
    <property type="entry name" value="DNA_MISMATCH_REPAIR_2"/>
    <property type="match status" value="1"/>
</dbReference>
<dbReference type="HAMAP" id="MF_00092">
    <property type="entry name" value="MutS2"/>
    <property type="match status" value="1"/>
</dbReference>
<proteinExistence type="inferred from homology"/>
<evidence type="ECO:0000313" key="11">
    <source>
        <dbReference type="Proteomes" id="UP000016412"/>
    </source>
</evidence>
<comment type="subunit">
    <text evidence="7">Homodimer. Binds to stalled ribosomes, contacting rRNA.</text>
</comment>
<dbReference type="InterPro" id="IPR027417">
    <property type="entry name" value="P-loop_NTPase"/>
</dbReference>
<organism evidence="9 11">
    <name type="scientific">Treponema socranskii subsp. socranskii VPI DR56BR1116 = ATCC 35536</name>
    <dbReference type="NCBI Taxonomy" id="1125725"/>
    <lineage>
        <taxon>Bacteria</taxon>
        <taxon>Pseudomonadati</taxon>
        <taxon>Spirochaetota</taxon>
        <taxon>Spirochaetia</taxon>
        <taxon>Spirochaetales</taxon>
        <taxon>Treponemataceae</taxon>
        <taxon>Treponema</taxon>
    </lineage>
</organism>
<dbReference type="Proteomes" id="UP000016412">
    <property type="component" value="Unassembled WGS sequence"/>
</dbReference>
<dbReference type="GO" id="GO:0030983">
    <property type="term" value="F:mismatched DNA binding"/>
    <property type="evidence" value="ECO:0007669"/>
    <property type="project" value="InterPro"/>
</dbReference>
<keyword evidence="5 7" id="KW-0694">RNA-binding</keyword>
<dbReference type="PROSITE" id="PS50828">
    <property type="entry name" value="SMR"/>
    <property type="match status" value="1"/>
</dbReference>
<dbReference type="GO" id="GO:0140664">
    <property type="term" value="F:ATP-dependent DNA damage sensor activity"/>
    <property type="evidence" value="ECO:0007669"/>
    <property type="project" value="InterPro"/>
</dbReference>
<dbReference type="SMART" id="SM00533">
    <property type="entry name" value="MUTSd"/>
    <property type="match status" value="1"/>
</dbReference>
<keyword evidence="7" id="KW-0255">Endonuclease</keyword>
<name>U1FJ11_TRESO</name>
<comment type="function">
    <text evidence="7">Acts as a ribosome collision sensor, splitting the ribosome into its 2 subunits. Detects stalled/collided 70S ribosomes which it binds and splits by an ATP-hydrolysis driven conformational change. Acts upstream of the ribosome quality control system (RQC), a ribosome-associated complex that mediates the extraction of incompletely synthesized nascent chains from stalled ribosomes and their subsequent degradation. Probably generates substrates for RQC.</text>
</comment>
<evidence type="ECO:0000256" key="1">
    <source>
        <dbReference type="ARBA" id="ARBA00022730"/>
    </source>
</evidence>
<dbReference type="GO" id="GO:0016887">
    <property type="term" value="F:ATP hydrolysis activity"/>
    <property type="evidence" value="ECO:0007669"/>
    <property type="project" value="InterPro"/>
</dbReference>
<dbReference type="InterPro" id="IPR007696">
    <property type="entry name" value="DNA_mismatch_repair_MutS_core"/>
</dbReference>
<evidence type="ECO:0000256" key="4">
    <source>
        <dbReference type="ARBA" id="ARBA00022840"/>
    </source>
</evidence>
<evidence type="ECO:0000313" key="12">
    <source>
        <dbReference type="Proteomes" id="UP000016646"/>
    </source>
</evidence>
<dbReference type="SMART" id="SM00534">
    <property type="entry name" value="MUTSac"/>
    <property type="match status" value="1"/>
</dbReference>
<dbReference type="OrthoDB" id="9808166at2"/>
<dbReference type="Pfam" id="PF00488">
    <property type="entry name" value="MutS_V"/>
    <property type="match status" value="1"/>
</dbReference>
<dbReference type="SMART" id="SM00463">
    <property type="entry name" value="SMR"/>
    <property type="match status" value="1"/>
</dbReference>
<evidence type="ECO:0000256" key="5">
    <source>
        <dbReference type="ARBA" id="ARBA00022884"/>
    </source>
</evidence>
<feature type="binding site" evidence="7">
    <location>
        <begin position="333"/>
        <end position="340"/>
    </location>
    <ligand>
        <name>ATP</name>
        <dbReference type="ChEBI" id="CHEBI:30616"/>
    </ligand>
</feature>
<dbReference type="GO" id="GO:0043023">
    <property type="term" value="F:ribosomal large subunit binding"/>
    <property type="evidence" value="ECO:0007669"/>
    <property type="project" value="UniProtKB-UniRule"/>
</dbReference>
<dbReference type="InterPro" id="IPR000432">
    <property type="entry name" value="DNA_mismatch_repair_MutS_C"/>
</dbReference>
<dbReference type="PIRSF" id="PIRSF005814">
    <property type="entry name" value="MutS_YshD"/>
    <property type="match status" value="1"/>
</dbReference>
<feature type="domain" description="Smr" evidence="8">
    <location>
        <begin position="756"/>
        <end position="829"/>
    </location>
</feature>
<dbReference type="EC" id="3.6.4.-" evidence="7"/>
<evidence type="ECO:0000256" key="6">
    <source>
        <dbReference type="ARBA" id="ARBA00023125"/>
    </source>
</evidence>
<dbReference type="GO" id="GO:0005524">
    <property type="term" value="F:ATP binding"/>
    <property type="evidence" value="ECO:0007669"/>
    <property type="project" value="UniProtKB-UniRule"/>
</dbReference>
<dbReference type="Gene3D" id="3.40.50.300">
    <property type="entry name" value="P-loop containing nucleotide triphosphate hydrolases"/>
    <property type="match status" value="1"/>
</dbReference>
<comment type="caution">
    <text evidence="9">The sequence shown here is derived from an EMBL/GenBank/DDBJ whole genome shotgun (WGS) entry which is preliminary data.</text>
</comment>
<dbReference type="InterPro" id="IPR005747">
    <property type="entry name" value="MutS2"/>
</dbReference>
<dbReference type="InterPro" id="IPR036063">
    <property type="entry name" value="Smr_dom_sf"/>
</dbReference>
<dbReference type="InterPro" id="IPR002625">
    <property type="entry name" value="Smr_dom"/>
</dbReference>
<dbReference type="AlphaFoldDB" id="U1FJ11"/>
<dbReference type="SUPFAM" id="SSF160443">
    <property type="entry name" value="SMR domain-like"/>
    <property type="match status" value="1"/>
</dbReference>
<dbReference type="InterPro" id="IPR045076">
    <property type="entry name" value="MutS"/>
</dbReference>
<gene>
    <name evidence="7" type="primary">mutS2</name>
    <name evidence="7" type="synonym">rqcU</name>
    <name evidence="10" type="ORF">HMPREF0860_1437</name>
    <name evidence="9" type="ORF">HMPREF1325_0744</name>
</gene>
<evidence type="ECO:0000256" key="3">
    <source>
        <dbReference type="ARBA" id="ARBA00022801"/>
    </source>
</evidence>
<dbReference type="GO" id="GO:0006298">
    <property type="term" value="P:mismatch repair"/>
    <property type="evidence" value="ECO:0007669"/>
    <property type="project" value="InterPro"/>
</dbReference>
<evidence type="ECO:0000313" key="10">
    <source>
        <dbReference type="EMBL" id="ERK01474.1"/>
    </source>
</evidence>
<dbReference type="eggNOG" id="COG1193">
    <property type="taxonomic scope" value="Bacteria"/>
</dbReference>
<dbReference type="EC" id="3.1.-.-" evidence="7"/>
<dbReference type="RefSeq" id="WP_021331340.1">
    <property type="nucleotide sequence ID" value="NZ_AUZJ01000061.1"/>
</dbReference>
<evidence type="ECO:0000259" key="8">
    <source>
        <dbReference type="PROSITE" id="PS50828"/>
    </source>
</evidence>
<dbReference type="InterPro" id="IPR036187">
    <property type="entry name" value="DNA_mismatch_repair_MutS_sf"/>
</dbReference>
<dbReference type="EMBL" id="AVQI01000056">
    <property type="protein sequence ID" value="ERK01474.1"/>
    <property type="molecule type" value="Genomic_DNA"/>
</dbReference>
<dbReference type="PANTHER" id="PTHR48466">
    <property type="entry name" value="OS10G0509000 PROTEIN-RELATED"/>
    <property type="match status" value="1"/>
</dbReference>
<keyword evidence="4 7" id="KW-0067">ATP-binding</keyword>
<dbReference type="SUPFAM" id="SSF52540">
    <property type="entry name" value="P-loop containing nucleoside triphosphate hydrolases"/>
    <property type="match status" value="1"/>
</dbReference>
<keyword evidence="7" id="KW-0540">Nuclease</keyword>
<evidence type="ECO:0000256" key="2">
    <source>
        <dbReference type="ARBA" id="ARBA00022741"/>
    </source>
</evidence>
<dbReference type="PATRIC" id="fig|1125725.3.peg.2343"/>
<reference evidence="11 12" key="1">
    <citation type="submission" date="2013-08" db="EMBL/GenBank/DDBJ databases">
        <authorList>
            <person name="Durkin A.S."/>
            <person name="Haft D.R."/>
            <person name="McCorrison J."/>
            <person name="Torralba M."/>
            <person name="Gillis M."/>
            <person name="Haft D.H."/>
            <person name="Methe B."/>
            <person name="Sutton G."/>
            <person name="Nelson K.E."/>
        </authorList>
    </citation>
    <scope>NUCLEOTIDE SEQUENCE [LARGE SCALE GENOMIC DNA]</scope>
    <source>
        <strain evidence="10 12">ATCC 35536</strain>
        <strain evidence="9 11">VPI DR56BR1116</strain>
    </source>
</reference>
<evidence type="ECO:0000313" key="9">
    <source>
        <dbReference type="EMBL" id="ERF59733.1"/>
    </source>
</evidence>
<sequence>MDASALSELDYFRIRDEAAAYCVSEEGKKSFCERLPLTDEAKIEALKNISRDWSAYNSSSFGIGLFSWPPVAPLFFRISVPGSSLSVEEFHALSLFCASVKKLSSHIEGAEKELSIETLSEAVRRLPDLTKPASEIARVVASDGELKDLPELREIKTKIANLNKKIQSIMRSYTANQKLSSALESTVPALRSGHQVLAVKASHRSRIAGIVHEVSQSGQTVYIEPEESVRTGNELLEEEANLQIAVKAILKKLTASLAPHVPLFEAALPSMIAIDEAYARAKWGGEHRAAYALPCGKDDALSLLQARHPLLGEKAVPIDVRFMSGKRVLIITGPNTGGKTVTLKTIALFSLLNQSGFPIPAAEGSRLAIFDKVFADIGDGQSIDSSLSTFGSHMKNIARAIAECGEKSLVLLDELGSGTDPQEGAAIGMAVLDALIEKKAFTLVTTHQGVLKNYGWTHESCINASAEFDGKTLAPTYRILMGVPGESRALDIAQKSGLPPSVVEKAREYIAGNTADISALIAGLTAKHAEADALVQDCRRKEEELAERQYVLDAKELENRQKEQELQEAAHEKAEAFLSESRKRLENLVRVIREGEITREKTLAVKRHIDELTEAVASQKKALDEKGEKLSDAQNAFKNITPMPHPKSAKPTKRRVKNAEALRALRSAGNANETKSKAPSFEPGTAVIAGEKRMSGTIVSRTGKERFLVQFGSIKIEMKQKDLTPAASLSLSSAPLVTVETKRESAGEHPAFELRLLGLREAEAIAALERQLDLCTIHDFKRFSVIHGKGNGVLQQAVQNYLSHCAGVKAFCFAPPEDGGAGKTYVELH</sequence>
<dbReference type="Gene3D" id="3.30.1370.110">
    <property type="match status" value="1"/>
</dbReference>
<dbReference type="Pfam" id="PF01713">
    <property type="entry name" value="Smr"/>
    <property type="match status" value="1"/>
</dbReference>
<evidence type="ECO:0000256" key="7">
    <source>
        <dbReference type="HAMAP-Rule" id="MF_00092"/>
    </source>
</evidence>
<dbReference type="PANTHER" id="PTHR48466:SF2">
    <property type="entry name" value="OS10G0509000 PROTEIN"/>
    <property type="match status" value="1"/>
</dbReference>
<keyword evidence="3 7" id="KW-0378">Hydrolase</keyword>
<dbReference type="NCBIfam" id="TIGR01069">
    <property type="entry name" value="mutS2"/>
    <property type="match status" value="1"/>
</dbReference>
<dbReference type="STRING" id="1125725.HMPREF1325_0744"/>
<accession>U1FJ11</accession>
<dbReference type="GO" id="GO:0004519">
    <property type="term" value="F:endonuclease activity"/>
    <property type="evidence" value="ECO:0007669"/>
    <property type="project" value="UniProtKB-UniRule"/>
</dbReference>
<comment type="similarity">
    <text evidence="7">Belongs to the DNA mismatch repair MutS family. MutS2 subfamily.</text>
</comment>
<dbReference type="GO" id="GO:0072344">
    <property type="term" value="P:rescue of stalled ribosome"/>
    <property type="evidence" value="ECO:0007669"/>
    <property type="project" value="UniProtKB-UniRule"/>
</dbReference>
<keyword evidence="1 7" id="KW-0699">rRNA-binding</keyword>
<dbReference type="GO" id="GO:0019843">
    <property type="term" value="F:rRNA binding"/>
    <property type="evidence" value="ECO:0007669"/>
    <property type="project" value="UniProtKB-UniRule"/>
</dbReference>
<dbReference type="FunFam" id="3.40.50.300:FF:000830">
    <property type="entry name" value="Endonuclease MutS2"/>
    <property type="match status" value="1"/>
</dbReference>
<comment type="function">
    <text evidence="7">Endonuclease that is involved in the suppression of homologous recombination and thus may have a key role in the control of bacterial genetic diversity.</text>
</comment>
<keyword evidence="12" id="KW-1185">Reference proteome</keyword>